<proteinExistence type="predicted"/>
<reference evidence="2 3" key="1">
    <citation type="submission" date="2019-02" db="EMBL/GenBank/DDBJ databases">
        <title>Sequencing the genomes of 1000 actinobacteria strains.</title>
        <authorList>
            <person name="Klenk H.-P."/>
        </authorList>
    </citation>
    <scope>NUCLEOTIDE SEQUENCE [LARGE SCALE GENOMIC DNA]</scope>
    <source>
        <strain evidence="2 3">DSM 45779</strain>
    </source>
</reference>
<dbReference type="Pfam" id="PF26136">
    <property type="entry name" value="SCO6045_C"/>
    <property type="match status" value="1"/>
</dbReference>
<evidence type="ECO:0000259" key="1">
    <source>
        <dbReference type="Pfam" id="PF26136"/>
    </source>
</evidence>
<name>A0A4Q7V3R1_PSEST</name>
<dbReference type="RefSeq" id="WP_130292271.1">
    <property type="nucleotide sequence ID" value="NZ_SHKL01000001.1"/>
</dbReference>
<keyword evidence="3" id="KW-1185">Reference proteome</keyword>
<dbReference type="OrthoDB" id="4467560at2"/>
<evidence type="ECO:0000313" key="2">
    <source>
        <dbReference type="EMBL" id="RZT88238.1"/>
    </source>
</evidence>
<accession>A0A4Q7V3R1</accession>
<evidence type="ECO:0000313" key="3">
    <source>
        <dbReference type="Proteomes" id="UP000291591"/>
    </source>
</evidence>
<organism evidence="2 3">
    <name type="scientific">Pseudonocardia sediminis</name>
    <dbReference type="NCBI Taxonomy" id="1397368"/>
    <lineage>
        <taxon>Bacteria</taxon>
        <taxon>Bacillati</taxon>
        <taxon>Actinomycetota</taxon>
        <taxon>Actinomycetes</taxon>
        <taxon>Pseudonocardiales</taxon>
        <taxon>Pseudonocardiaceae</taxon>
        <taxon>Pseudonocardia</taxon>
    </lineage>
</organism>
<dbReference type="InterPro" id="IPR058711">
    <property type="entry name" value="SCO6045-like_C"/>
</dbReference>
<protein>
    <recommendedName>
        <fullName evidence="1">SCO6045-like C-terminal domain-containing protein</fullName>
    </recommendedName>
</protein>
<comment type="caution">
    <text evidence="2">The sequence shown here is derived from an EMBL/GenBank/DDBJ whole genome shotgun (WGS) entry which is preliminary data.</text>
</comment>
<dbReference type="AlphaFoldDB" id="A0A4Q7V3R1"/>
<dbReference type="EMBL" id="SHKL01000001">
    <property type="protein sequence ID" value="RZT88238.1"/>
    <property type="molecule type" value="Genomic_DNA"/>
</dbReference>
<dbReference type="Proteomes" id="UP000291591">
    <property type="component" value="Unassembled WGS sequence"/>
</dbReference>
<sequence length="134" mass="14337">MSGDLAARQAALVEALVAGGPDPIGFDPERLAATRRALLRKRAGQAAAAWPLLAAALGPDWTPTFAARFDAVAPTDALREGWDLARELRSDARFTPGAARELAAREAALRYDGVSAPRRRSRADAALRHLLKRS</sequence>
<feature type="domain" description="SCO6045-like C-terminal" evidence="1">
    <location>
        <begin position="6"/>
        <end position="89"/>
    </location>
</feature>
<gene>
    <name evidence="2" type="ORF">EV383_5177</name>
</gene>